<sequence length="30" mass="3723">MCEDVWGLILEPLLPWTYLQPLPFFYVYYL</sequence>
<gene>
    <name evidence="1" type="ORF">E2C01_035956</name>
</gene>
<dbReference type="AlphaFoldDB" id="A0A5B7FAJ5"/>
<dbReference type="Proteomes" id="UP000324222">
    <property type="component" value="Unassembled WGS sequence"/>
</dbReference>
<protein>
    <submittedName>
        <fullName evidence="1">Uncharacterized protein</fullName>
    </submittedName>
</protein>
<evidence type="ECO:0000313" key="2">
    <source>
        <dbReference type="Proteomes" id="UP000324222"/>
    </source>
</evidence>
<proteinExistence type="predicted"/>
<name>A0A5B7FAJ5_PORTR</name>
<evidence type="ECO:0000313" key="1">
    <source>
        <dbReference type="EMBL" id="MPC42336.1"/>
    </source>
</evidence>
<keyword evidence="2" id="KW-1185">Reference proteome</keyword>
<organism evidence="1 2">
    <name type="scientific">Portunus trituberculatus</name>
    <name type="common">Swimming crab</name>
    <name type="synonym">Neptunus trituberculatus</name>
    <dbReference type="NCBI Taxonomy" id="210409"/>
    <lineage>
        <taxon>Eukaryota</taxon>
        <taxon>Metazoa</taxon>
        <taxon>Ecdysozoa</taxon>
        <taxon>Arthropoda</taxon>
        <taxon>Crustacea</taxon>
        <taxon>Multicrustacea</taxon>
        <taxon>Malacostraca</taxon>
        <taxon>Eumalacostraca</taxon>
        <taxon>Eucarida</taxon>
        <taxon>Decapoda</taxon>
        <taxon>Pleocyemata</taxon>
        <taxon>Brachyura</taxon>
        <taxon>Eubrachyura</taxon>
        <taxon>Portunoidea</taxon>
        <taxon>Portunidae</taxon>
        <taxon>Portuninae</taxon>
        <taxon>Portunus</taxon>
    </lineage>
</organism>
<comment type="caution">
    <text evidence="1">The sequence shown here is derived from an EMBL/GenBank/DDBJ whole genome shotgun (WGS) entry which is preliminary data.</text>
</comment>
<dbReference type="EMBL" id="VSRR010005397">
    <property type="protein sequence ID" value="MPC42336.1"/>
    <property type="molecule type" value="Genomic_DNA"/>
</dbReference>
<reference evidence="1 2" key="1">
    <citation type="submission" date="2019-05" db="EMBL/GenBank/DDBJ databases">
        <title>Another draft genome of Portunus trituberculatus and its Hox gene families provides insights of decapod evolution.</title>
        <authorList>
            <person name="Jeong J.-H."/>
            <person name="Song I."/>
            <person name="Kim S."/>
            <person name="Choi T."/>
            <person name="Kim D."/>
            <person name="Ryu S."/>
            <person name="Kim W."/>
        </authorList>
    </citation>
    <scope>NUCLEOTIDE SEQUENCE [LARGE SCALE GENOMIC DNA]</scope>
    <source>
        <tissue evidence="1">Muscle</tissue>
    </source>
</reference>
<accession>A0A5B7FAJ5</accession>